<sequence length="334" mass="38702">MVTPMERFDSSKIFGVAPQRQLINYPHVERSKGERKNPLPPHIDDDALKEAQNWTFDYMEFVIKPRVVNPDFDVIYVRRSIKLFHGYGPKDCPNFSRTRFTMVIEVQYLQKSRDNTQSTQNYADKVLANHPSVPQLSQGQEFLAEVDRAEAEIHHTLGVNDRGARWDCEHKMVSPFNSALKKHVQTIIHDNAEVHNMESQQGRRPENGFESLCFREVEIEEYGVPAQFMLVPPLPGIPDEMQETIDVQRQVVSLWCKQQYQIIKEFIRWVNAEGSHFQSRGETVPEMNKLLSNINVDPEALFPISVERDAAKWYTIPVNGNYGFSRDRNFIPIA</sequence>
<comment type="caution">
    <text evidence="1">The sequence shown here is derived from an EMBL/GenBank/DDBJ whole genome shotgun (WGS) entry which is preliminary data.</text>
</comment>
<gene>
    <name evidence="1" type="ORF">G7Y89_g12960</name>
</gene>
<proteinExistence type="predicted"/>
<name>A0A8H4RAJ1_9HELO</name>
<dbReference type="EMBL" id="JAAMPI010001437">
    <property type="protein sequence ID" value="KAF4625209.1"/>
    <property type="molecule type" value="Genomic_DNA"/>
</dbReference>
<keyword evidence="2" id="KW-1185">Reference proteome</keyword>
<evidence type="ECO:0000313" key="2">
    <source>
        <dbReference type="Proteomes" id="UP000566819"/>
    </source>
</evidence>
<accession>A0A8H4RAJ1</accession>
<organism evidence="1 2">
    <name type="scientific">Cudoniella acicularis</name>
    <dbReference type="NCBI Taxonomy" id="354080"/>
    <lineage>
        <taxon>Eukaryota</taxon>
        <taxon>Fungi</taxon>
        <taxon>Dikarya</taxon>
        <taxon>Ascomycota</taxon>
        <taxon>Pezizomycotina</taxon>
        <taxon>Leotiomycetes</taxon>
        <taxon>Helotiales</taxon>
        <taxon>Tricladiaceae</taxon>
        <taxon>Cudoniella</taxon>
    </lineage>
</organism>
<evidence type="ECO:0000313" key="1">
    <source>
        <dbReference type="EMBL" id="KAF4625209.1"/>
    </source>
</evidence>
<dbReference type="AlphaFoldDB" id="A0A8H4RAJ1"/>
<protein>
    <submittedName>
        <fullName evidence="1">Uncharacterized protein</fullName>
    </submittedName>
</protein>
<dbReference type="Proteomes" id="UP000566819">
    <property type="component" value="Unassembled WGS sequence"/>
</dbReference>
<reference evidence="1 2" key="1">
    <citation type="submission" date="2020-03" db="EMBL/GenBank/DDBJ databases">
        <title>Draft Genome Sequence of Cudoniella acicularis.</title>
        <authorList>
            <person name="Buettner E."/>
            <person name="Kellner H."/>
        </authorList>
    </citation>
    <scope>NUCLEOTIDE SEQUENCE [LARGE SCALE GENOMIC DNA]</scope>
    <source>
        <strain evidence="1 2">DSM 108380</strain>
    </source>
</reference>